<dbReference type="OrthoDB" id="2138638at2"/>
<dbReference type="AlphaFoldDB" id="A0A4R5NPV4"/>
<dbReference type="Proteomes" id="UP000294854">
    <property type="component" value="Unassembled WGS sequence"/>
</dbReference>
<sequence>MKKVNKWRVLSILGTLIGLLVVGLLFIQLNQLTAVSGSSATSTKQLSIPNAISTGHDTAKAVKVSGSAKNAKVSYRQTGSSANVATYQVKTANSTQAANAVLPSQSSEGEPVTLSDGTTATEQGVMGHIMVTWKQKNWQVTSISDTAQLSGTTPTANALKSKNQLKQQKITTQPVSKGSAVIYASGQDAPMNNISWRIKTKVQSVKAQEADQTVKIAKEALG</sequence>
<dbReference type="STRING" id="1122149.FD44_GL000055"/>
<evidence type="ECO:0000313" key="1">
    <source>
        <dbReference type="EMBL" id="TDG78227.1"/>
    </source>
</evidence>
<reference evidence="1 2" key="1">
    <citation type="journal article" date="2019" name="Appl. Microbiol. Biotechnol.">
        <title>Uncovering carbohydrate metabolism through a genotype-phenotype association study of 56 lactic acid bacteria genomes.</title>
        <authorList>
            <person name="Buron-Moles G."/>
            <person name="Chailyan A."/>
            <person name="Dolejs I."/>
            <person name="Forster J."/>
            <person name="Miks M.H."/>
        </authorList>
    </citation>
    <scope>NUCLEOTIDE SEQUENCE [LARGE SCALE GENOMIC DNA]</scope>
    <source>
        <strain evidence="1 2">ATCC 49373</strain>
    </source>
</reference>
<evidence type="ECO:0000313" key="2">
    <source>
        <dbReference type="Proteomes" id="UP000294854"/>
    </source>
</evidence>
<proteinExistence type="predicted"/>
<dbReference type="RefSeq" id="WP_010619625.1">
    <property type="nucleotide sequence ID" value="NZ_CP042371.1"/>
</dbReference>
<protein>
    <submittedName>
        <fullName evidence="1">Uncharacterized protein</fullName>
    </submittedName>
</protein>
<dbReference type="EMBL" id="PUFO01000044">
    <property type="protein sequence ID" value="TDG78227.1"/>
    <property type="molecule type" value="Genomic_DNA"/>
</dbReference>
<organism evidence="1 2">
    <name type="scientific">Secundilactobacillus malefermentans</name>
    <dbReference type="NCBI Taxonomy" id="176292"/>
    <lineage>
        <taxon>Bacteria</taxon>
        <taxon>Bacillati</taxon>
        <taxon>Bacillota</taxon>
        <taxon>Bacilli</taxon>
        <taxon>Lactobacillales</taxon>
        <taxon>Lactobacillaceae</taxon>
        <taxon>Secundilactobacillus</taxon>
    </lineage>
</organism>
<accession>A0A4R5NPV4</accession>
<name>A0A4R5NPV4_9LACO</name>
<keyword evidence="2" id="KW-1185">Reference proteome</keyword>
<comment type="caution">
    <text evidence="1">The sequence shown here is derived from an EMBL/GenBank/DDBJ whole genome shotgun (WGS) entry which is preliminary data.</text>
</comment>
<gene>
    <name evidence="1" type="ORF">C5L31_001413</name>
</gene>